<evidence type="ECO:0000256" key="2">
    <source>
        <dbReference type="ARBA" id="ARBA00006046"/>
    </source>
</evidence>
<organism evidence="7 8">
    <name type="scientific">Nibribacter ruber</name>
    <dbReference type="NCBI Taxonomy" id="2698458"/>
    <lineage>
        <taxon>Bacteria</taxon>
        <taxon>Pseudomonadati</taxon>
        <taxon>Bacteroidota</taxon>
        <taxon>Cytophagia</taxon>
        <taxon>Cytophagales</taxon>
        <taxon>Hymenobacteraceae</taxon>
        <taxon>Nibribacter</taxon>
    </lineage>
</organism>
<gene>
    <name evidence="7" type="primary">crtI</name>
    <name evidence="7" type="ORF">GU926_05455</name>
</gene>
<evidence type="ECO:0000313" key="7">
    <source>
        <dbReference type="EMBL" id="QHL86912.1"/>
    </source>
</evidence>
<evidence type="ECO:0000256" key="3">
    <source>
        <dbReference type="ARBA" id="ARBA00022746"/>
    </source>
</evidence>
<dbReference type="PANTHER" id="PTHR43734:SF1">
    <property type="entry name" value="PHYTOENE DESATURASE"/>
    <property type="match status" value="1"/>
</dbReference>
<dbReference type="NCBIfam" id="TIGR02734">
    <property type="entry name" value="crtI_fam"/>
    <property type="match status" value="1"/>
</dbReference>
<name>A0A6P1P185_9BACT</name>
<dbReference type="KEGG" id="nib:GU926_05455"/>
<reference evidence="7 8" key="1">
    <citation type="submission" date="2020-01" db="EMBL/GenBank/DDBJ databases">
        <authorList>
            <person name="Kim M."/>
        </authorList>
    </citation>
    <scope>NUCLEOTIDE SEQUENCE [LARGE SCALE GENOMIC DNA]</scope>
    <source>
        <strain evidence="7 8">BT10</strain>
    </source>
</reference>
<dbReference type="GO" id="GO:0016491">
    <property type="term" value="F:oxidoreductase activity"/>
    <property type="evidence" value="ECO:0007669"/>
    <property type="project" value="UniProtKB-KW"/>
</dbReference>
<evidence type="ECO:0000256" key="1">
    <source>
        <dbReference type="ARBA" id="ARBA00004829"/>
    </source>
</evidence>
<dbReference type="InterPro" id="IPR036188">
    <property type="entry name" value="FAD/NAD-bd_sf"/>
</dbReference>
<keyword evidence="8" id="KW-1185">Reference proteome</keyword>
<keyword evidence="3 5" id="KW-0125">Carotenoid biosynthesis</keyword>
<proteinExistence type="inferred from homology"/>
<dbReference type="GO" id="GO:0016117">
    <property type="term" value="P:carotenoid biosynthetic process"/>
    <property type="evidence" value="ECO:0007669"/>
    <property type="project" value="UniProtKB-KW"/>
</dbReference>
<accession>A0A6P1P185</accession>
<dbReference type="Proteomes" id="UP000464214">
    <property type="component" value="Chromosome"/>
</dbReference>
<sequence>MGESLPKNKAIVIGAGFAGLSTAASLAQAGYHVTVLEKNDVAGGRARTFSAQGFTYDMGPSWYWMPDVFEQFFQKFGKTTADYYDLVRLDPSYQVLYGKGDTLELPASMAKLEALFEELEPGSSLKLRDFLKQAAYKYEVGINQLVYKPSRSLTEFVDLKLLVDVMRLDVFQSMAKHLRKFFKHPRLIQLMEFPILFLGALPENTPALYSLMNYADMSLGTWYPMGGMHKIVEGMVALAEELGVEMRLGEEVQKIDIQDGQITQLITNKGTYTAEVVVGAADYHHLETQLLPPAYRSYTDKYWDSRVMAPSSLIFYLGIDKKLTGLHHHNLFFDEDFGPHAQEIYTTPAWPKKPLFYVSVPSKTDASVAPAGMENVFILIPVAPDLTDTEETRERYYDMVMTRLEQITGQDVRSHVVYKRSYAHQDFIQDYHAFKGNAYGLANTLTQTAVLKPSLKSKKIKNLFYAGQLTVPGPGVPPSLISGQVVAAEVVKEFAPQKASLTH</sequence>
<evidence type="ECO:0000256" key="5">
    <source>
        <dbReference type="RuleBase" id="RU362075"/>
    </source>
</evidence>
<keyword evidence="4 5" id="KW-0560">Oxidoreductase</keyword>
<evidence type="ECO:0000313" key="8">
    <source>
        <dbReference type="Proteomes" id="UP000464214"/>
    </source>
</evidence>
<feature type="domain" description="Amine oxidase" evidence="6">
    <location>
        <begin position="17"/>
        <end position="490"/>
    </location>
</feature>
<dbReference type="Gene3D" id="3.50.50.60">
    <property type="entry name" value="FAD/NAD(P)-binding domain"/>
    <property type="match status" value="2"/>
</dbReference>
<dbReference type="RefSeq" id="WP_160689778.1">
    <property type="nucleotide sequence ID" value="NZ_CP047897.1"/>
</dbReference>
<dbReference type="EMBL" id="CP047897">
    <property type="protein sequence ID" value="QHL86912.1"/>
    <property type="molecule type" value="Genomic_DNA"/>
</dbReference>
<evidence type="ECO:0000256" key="4">
    <source>
        <dbReference type="ARBA" id="ARBA00023002"/>
    </source>
</evidence>
<dbReference type="AlphaFoldDB" id="A0A6P1P185"/>
<comment type="pathway">
    <text evidence="1 5">Carotenoid biosynthesis.</text>
</comment>
<dbReference type="InterPro" id="IPR002937">
    <property type="entry name" value="Amino_oxidase"/>
</dbReference>
<dbReference type="InterPro" id="IPR014105">
    <property type="entry name" value="Carotenoid/retinoid_OxRdtase"/>
</dbReference>
<comment type="similarity">
    <text evidence="2 5">Belongs to the carotenoid/retinoid oxidoreductase family.</text>
</comment>
<dbReference type="PANTHER" id="PTHR43734">
    <property type="entry name" value="PHYTOENE DESATURASE"/>
    <property type="match status" value="1"/>
</dbReference>
<evidence type="ECO:0000259" key="6">
    <source>
        <dbReference type="Pfam" id="PF01593"/>
    </source>
</evidence>
<dbReference type="SUPFAM" id="SSF51905">
    <property type="entry name" value="FAD/NAD(P)-binding domain"/>
    <property type="match status" value="1"/>
</dbReference>
<dbReference type="Pfam" id="PF01593">
    <property type="entry name" value="Amino_oxidase"/>
    <property type="match status" value="1"/>
</dbReference>
<protein>
    <submittedName>
        <fullName evidence="7">Phytoene desaturase</fullName>
    </submittedName>
</protein>